<dbReference type="Proteomes" id="UP000236919">
    <property type="component" value="Unassembled WGS sequence"/>
</dbReference>
<evidence type="ECO:0000256" key="6">
    <source>
        <dbReference type="ARBA" id="ARBA00023136"/>
    </source>
</evidence>
<evidence type="ECO:0000313" key="9">
    <source>
        <dbReference type="EMBL" id="POR47385.1"/>
    </source>
</evidence>
<evidence type="ECO:0000256" key="1">
    <source>
        <dbReference type="ARBA" id="ARBA00004651"/>
    </source>
</evidence>
<protein>
    <submittedName>
        <fullName evidence="9">Peptide/nickel transport system permease protein</fullName>
    </submittedName>
</protein>
<dbReference type="EMBL" id="PQFZ01000019">
    <property type="protein sequence ID" value="POR47385.1"/>
    <property type="molecule type" value="Genomic_DNA"/>
</dbReference>
<evidence type="ECO:0000259" key="8">
    <source>
        <dbReference type="PROSITE" id="PS50928"/>
    </source>
</evidence>
<evidence type="ECO:0000256" key="7">
    <source>
        <dbReference type="RuleBase" id="RU363032"/>
    </source>
</evidence>
<evidence type="ECO:0000313" key="10">
    <source>
        <dbReference type="Proteomes" id="UP000236919"/>
    </source>
</evidence>
<keyword evidence="3" id="KW-1003">Cell membrane</keyword>
<keyword evidence="2 7" id="KW-0813">Transport</keyword>
<sequence length="324" mass="34728">MSDTARYLVSRFVTTLLIVLGAMLLLFTLSAIVPGDPATALLGPQATAEYAKRFIAEMGLDQPWYRRLPTFLGHVLTGNLGTDVLSGRPVAGIVGAVLPYTFILTFASIGLAVVIGVPLGCYAATHRGSALDHALAFISVAFIAIPSFVIAIFLLLIFSIWLDWLPVLGAGQPGDWLDQAKRLILPTTALSVGWIGFIARLMRSSMLEVMGENYIRTARAYGLSDRMVTYKYALKNACIPTIAVLGMGIGRLLGGAVLVEIVFARPGLGRLIFDAIATRNFPVLQGAVLVVVLIFVVTNLLVDLSYSAIDPRIRRDGAPQAAGQ</sequence>
<dbReference type="SUPFAM" id="SSF161098">
    <property type="entry name" value="MetI-like"/>
    <property type="match status" value="1"/>
</dbReference>
<feature type="transmembrane region" description="Helical" evidence="7">
    <location>
        <begin position="97"/>
        <end position="122"/>
    </location>
</feature>
<gene>
    <name evidence="9" type="ORF">CYD53_11969</name>
</gene>
<dbReference type="InterPro" id="IPR035906">
    <property type="entry name" value="MetI-like_sf"/>
</dbReference>
<dbReference type="InterPro" id="IPR045621">
    <property type="entry name" value="BPD_transp_1_N"/>
</dbReference>
<feature type="transmembrane region" description="Helical" evidence="7">
    <location>
        <begin position="283"/>
        <end position="306"/>
    </location>
</feature>
<evidence type="ECO:0000256" key="2">
    <source>
        <dbReference type="ARBA" id="ARBA00022448"/>
    </source>
</evidence>
<dbReference type="GO" id="GO:0005886">
    <property type="term" value="C:plasma membrane"/>
    <property type="evidence" value="ECO:0007669"/>
    <property type="project" value="UniProtKB-SubCell"/>
</dbReference>
<dbReference type="InterPro" id="IPR000515">
    <property type="entry name" value="MetI-like"/>
</dbReference>
<keyword evidence="10" id="KW-1185">Reference proteome</keyword>
<evidence type="ECO:0000256" key="5">
    <source>
        <dbReference type="ARBA" id="ARBA00022989"/>
    </source>
</evidence>
<dbReference type="AlphaFoldDB" id="A0A2S4LYE3"/>
<comment type="similarity">
    <text evidence="7">Belongs to the binding-protein-dependent transport system permease family.</text>
</comment>
<organism evidence="9 10">
    <name type="scientific">Bosea psychrotolerans</name>
    <dbReference type="NCBI Taxonomy" id="1871628"/>
    <lineage>
        <taxon>Bacteria</taxon>
        <taxon>Pseudomonadati</taxon>
        <taxon>Pseudomonadota</taxon>
        <taxon>Alphaproteobacteria</taxon>
        <taxon>Hyphomicrobiales</taxon>
        <taxon>Boseaceae</taxon>
        <taxon>Bosea</taxon>
    </lineage>
</organism>
<dbReference type="CDD" id="cd06261">
    <property type="entry name" value="TM_PBP2"/>
    <property type="match status" value="1"/>
</dbReference>
<feature type="transmembrane region" description="Helical" evidence="7">
    <location>
        <begin position="237"/>
        <end position="263"/>
    </location>
</feature>
<keyword evidence="5 7" id="KW-1133">Transmembrane helix</keyword>
<feature type="transmembrane region" description="Helical" evidence="7">
    <location>
        <begin position="134"/>
        <end position="162"/>
    </location>
</feature>
<dbReference type="PANTHER" id="PTHR43163">
    <property type="entry name" value="DIPEPTIDE TRANSPORT SYSTEM PERMEASE PROTEIN DPPB-RELATED"/>
    <property type="match status" value="1"/>
</dbReference>
<keyword evidence="6 7" id="KW-0472">Membrane</keyword>
<feature type="domain" description="ABC transmembrane type-1" evidence="8">
    <location>
        <begin position="98"/>
        <end position="302"/>
    </location>
</feature>
<feature type="transmembrane region" description="Helical" evidence="7">
    <location>
        <begin position="182"/>
        <end position="202"/>
    </location>
</feature>
<evidence type="ECO:0000256" key="4">
    <source>
        <dbReference type="ARBA" id="ARBA00022692"/>
    </source>
</evidence>
<dbReference type="GO" id="GO:0055085">
    <property type="term" value="P:transmembrane transport"/>
    <property type="evidence" value="ECO:0007669"/>
    <property type="project" value="InterPro"/>
</dbReference>
<accession>A0A2S4LYE3</accession>
<feature type="transmembrane region" description="Helical" evidence="7">
    <location>
        <begin position="12"/>
        <end position="33"/>
    </location>
</feature>
<dbReference type="PANTHER" id="PTHR43163:SF6">
    <property type="entry name" value="DIPEPTIDE TRANSPORT SYSTEM PERMEASE PROTEIN DPPB-RELATED"/>
    <property type="match status" value="1"/>
</dbReference>
<reference evidence="9 10" key="1">
    <citation type="submission" date="2018-01" db="EMBL/GenBank/DDBJ databases">
        <title>Genomic Encyclopedia of Type Strains, Phase III (KMG-III): the genomes of soil and plant-associated and newly described type strains.</title>
        <authorList>
            <person name="Whitman W."/>
        </authorList>
    </citation>
    <scope>NUCLEOTIDE SEQUENCE [LARGE SCALE GENOMIC DNA]</scope>
    <source>
        <strain evidence="9 10">1131</strain>
    </source>
</reference>
<comment type="caution">
    <text evidence="9">The sequence shown here is derived from an EMBL/GenBank/DDBJ whole genome shotgun (WGS) entry which is preliminary data.</text>
</comment>
<comment type="subcellular location">
    <subcellularLocation>
        <location evidence="1 7">Cell membrane</location>
        <topology evidence="1 7">Multi-pass membrane protein</topology>
    </subcellularLocation>
</comment>
<proteinExistence type="inferred from homology"/>
<keyword evidence="4 7" id="KW-0812">Transmembrane</keyword>
<evidence type="ECO:0000256" key="3">
    <source>
        <dbReference type="ARBA" id="ARBA00022475"/>
    </source>
</evidence>
<dbReference type="RefSeq" id="WP_210202422.1">
    <property type="nucleotide sequence ID" value="NZ_PQFZ01000019.1"/>
</dbReference>
<dbReference type="Pfam" id="PF19300">
    <property type="entry name" value="BPD_transp_1_N"/>
    <property type="match status" value="1"/>
</dbReference>
<dbReference type="Gene3D" id="1.10.3720.10">
    <property type="entry name" value="MetI-like"/>
    <property type="match status" value="1"/>
</dbReference>
<dbReference type="Pfam" id="PF00528">
    <property type="entry name" value="BPD_transp_1"/>
    <property type="match status" value="1"/>
</dbReference>
<name>A0A2S4LYE3_9HYPH</name>
<dbReference type="PROSITE" id="PS50928">
    <property type="entry name" value="ABC_TM1"/>
    <property type="match status" value="1"/>
</dbReference>